<feature type="binding site" evidence="8">
    <location>
        <position position="95"/>
    </location>
    <ligand>
        <name>Zn(2+)</name>
        <dbReference type="ChEBI" id="CHEBI:29105"/>
    </ligand>
</feature>
<dbReference type="SUPFAM" id="SSF51182">
    <property type="entry name" value="RmlC-like cupins"/>
    <property type="match status" value="1"/>
</dbReference>
<feature type="binding site" evidence="8">
    <location>
        <position position="93"/>
    </location>
    <ligand>
        <name>Zn(2+)</name>
        <dbReference type="ChEBI" id="CHEBI:29105"/>
    </ligand>
</feature>
<comment type="catalytic activity">
    <reaction evidence="1">
        <text>D-mannose 6-phosphate = D-fructose 6-phosphate</text>
        <dbReference type="Rhea" id="RHEA:12356"/>
        <dbReference type="ChEBI" id="CHEBI:58735"/>
        <dbReference type="ChEBI" id="CHEBI:61527"/>
        <dbReference type="EC" id="5.3.1.8"/>
    </reaction>
</comment>
<dbReference type="RefSeq" id="WP_197006932.1">
    <property type="nucleotide sequence ID" value="NZ_BONS01000006.1"/>
</dbReference>
<feature type="domain" description="Phosphomannose isomerase type I catalytic" evidence="9">
    <location>
        <begin position="3"/>
        <end position="135"/>
    </location>
</feature>
<gene>
    <name evidence="10" type="ORF">IW245_006578</name>
</gene>
<keyword evidence="5 8" id="KW-0862">Zinc</keyword>
<protein>
    <recommendedName>
        <fullName evidence="3">mannose-6-phosphate isomerase</fullName>
        <ecNumber evidence="3">5.3.1.8</ecNumber>
    </recommendedName>
</protein>
<dbReference type="CDD" id="cd07011">
    <property type="entry name" value="cupin_PMI_type_I_N"/>
    <property type="match status" value="1"/>
</dbReference>
<comment type="similarity">
    <text evidence="2">Belongs to the mannose-6-phosphate isomerase type 1 family.</text>
</comment>
<dbReference type="Gene3D" id="1.10.441.10">
    <property type="entry name" value="Phosphomannose Isomerase, domain 2"/>
    <property type="match status" value="1"/>
</dbReference>
<dbReference type="InterPro" id="IPR001250">
    <property type="entry name" value="Man6P_Isoase-1"/>
</dbReference>
<dbReference type="EC" id="5.3.1.8" evidence="3"/>
<dbReference type="InterPro" id="IPR014710">
    <property type="entry name" value="RmlC-like_jellyroll"/>
</dbReference>
<evidence type="ECO:0000256" key="1">
    <source>
        <dbReference type="ARBA" id="ARBA00000757"/>
    </source>
</evidence>
<accession>A0A8J7GWU5</accession>
<feature type="active site" evidence="7">
    <location>
        <position position="250"/>
    </location>
</feature>
<proteinExistence type="inferred from homology"/>
<dbReference type="NCBIfam" id="TIGR00218">
    <property type="entry name" value="manA"/>
    <property type="match status" value="1"/>
</dbReference>
<dbReference type="InterPro" id="IPR046457">
    <property type="entry name" value="PMI_typeI_cat"/>
</dbReference>
<reference evidence="10" key="1">
    <citation type="submission" date="2020-11" db="EMBL/GenBank/DDBJ databases">
        <title>Sequencing the genomes of 1000 actinobacteria strains.</title>
        <authorList>
            <person name="Klenk H.-P."/>
        </authorList>
    </citation>
    <scope>NUCLEOTIDE SEQUENCE</scope>
    <source>
        <strain evidence="10">DSM 45356</strain>
    </source>
</reference>
<dbReference type="GO" id="GO:0004476">
    <property type="term" value="F:mannose-6-phosphate isomerase activity"/>
    <property type="evidence" value="ECO:0007669"/>
    <property type="project" value="UniProtKB-EC"/>
</dbReference>
<dbReference type="PIRSF" id="PIRSF001480">
    <property type="entry name" value="Mannose-6-phosphate_isomerase"/>
    <property type="match status" value="1"/>
</dbReference>
<feature type="binding site" evidence="8">
    <location>
        <position position="120"/>
    </location>
    <ligand>
        <name>Zn(2+)</name>
        <dbReference type="ChEBI" id="CHEBI:29105"/>
    </ligand>
</feature>
<keyword evidence="6 10" id="KW-0413">Isomerase</keyword>
<comment type="caution">
    <text evidence="10">The sequence shown here is derived from an EMBL/GenBank/DDBJ whole genome shotgun (WGS) entry which is preliminary data.</text>
</comment>
<evidence type="ECO:0000256" key="2">
    <source>
        <dbReference type="ARBA" id="ARBA00010772"/>
    </source>
</evidence>
<feature type="binding site" evidence="8">
    <location>
        <position position="231"/>
    </location>
    <ligand>
        <name>Zn(2+)</name>
        <dbReference type="ChEBI" id="CHEBI:29105"/>
    </ligand>
</feature>
<evidence type="ECO:0000256" key="3">
    <source>
        <dbReference type="ARBA" id="ARBA00011956"/>
    </source>
</evidence>
<evidence type="ECO:0000256" key="7">
    <source>
        <dbReference type="PIRSR" id="PIRSR001480-1"/>
    </source>
</evidence>
<organism evidence="10 11">
    <name type="scientific">Longispora fulva</name>
    <dbReference type="NCBI Taxonomy" id="619741"/>
    <lineage>
        <taxon>Bacteria</taxon>
        <taxon>Bacillati</taxon>
        <taxon>Actinomycetota</taxon>
        <taxon>Actinomycetes</taxon>
        <taxon>Micromonosporales</taxon>
        <taxon>Micromonosporaceae</taxon>
        <taxon>Longispora</taxon>
    </lineage>
</organism>
<dbReference type="InterPro" id="IPR016305">
    <property type="entry name" value="Mannose-6-P_Isomerase"/>
</dbReference>
<evidence type="ECO:0000256" key="5">
    <source>
        <dbReference type="ARBA" id="ARBA00022833"/>
    </source>
</evidence>
<dbReference type="PRINTS" id="PR00714">
    <property type="entry name" value="MAN6PISMRASE"/>
</dbReference>
<dbReference type="InterPro" id="IPR011051">
    <property type="entry name" value="RmlC_Cupin_sf"/>
</dbReference>
<evidence type="ECO:0000256" key="6">
    <source>
        <dbReference type="ARBA" id="ARBA00023235"/>
    </source>
</evidence>
<dbReference type="GO" id="GO:0005975">
    <property type="term" value="P:carbohydrate metabolic process"/>
    <property type="evidence" value="ECO:0007669"/>
    <property type="project" value="InterPro"/>
</dbReference>
<dbReference type="Pfam" id="PF20511">
    <property type="entry name" value="PMI_typeI_cat"/>
    <property type="match status" value="1"/>
</dbReference>
<dbReference type="GO" id="GO:0008270">
    <property type="term" value="F:zinc ion binding"/>
    <property type="evidence" value="ECO:0007669"/>
    <property type="project" value="InterPro"/>
</dbReference>
<dbReference type="Proteomes" id="UP000622552">
    <property type="component" value="Unassembled WGS sequence"/>
</dbReference>
<evidence type="ECO:0000256" key="4">
    <source>
        <dbReference type="ARBA" id="ARBA00022723"/>
    </source>
</evidence>
<dbReference type="GO" id="GO:0009298">
    <property type="term" value="P:GDP-mannose biosynthetic process"/>
    <property type="evidence" value="ECO:0007669"/>
    <property type="project" value="InterPro"/>
</dbReference>
<dbReference type="PANTHER" id="PTHR10309:SF0">
    <property type="entry name" value="MANNOSE-6-PHOSPHATE ISOMERASE"/>
    <property type="match status" value="1"/>
</dbReference>
<dbReference type="PANTHER" id="PTHR10309">
    <property type="entry name" value="MANNOSE-6-PHOSPHATE ISOMERASE"/>
    <property type="match status" value="1"/>
</dbReference>
<keyword evidence="11" id="KW-1185">Reference proteome</keyword>
<dbReference type="Gene3D" id="2.60.120.10">
    <property type="entry name" value="Jelly Rolls"/>
    <property type="match status" value="2"/>
</dbReference>
<dbReference type="EMBL" id="JADOUF010000001">
    <property type="protein sequence ID" value="MBG6140384.1"/>
    <property type="molecule type" value="Genomic_DNA"/>
</dbReference>
<comment type="cofactor">
    <cofactor evidence="8">
        <name>Zn(2+)</name>
        <dbReference type="ChEBI" id="CHEBI:29105"/>
    </cofactor>
    <text evidence="8">Binds 1 zinc ion per subunit.</text>
</comment>
<keyword evidence="4 8" id="KW-0479">Metal-binding</keyword>
<evidence type="ECO:0000313" key="11">
    <source>
        <dbReference type="Proteomes" id="UP000622552"/>
    </source>
</evidence>
<evidence type="ECO:0000256" key="8">
    <source>
        <dbReference type="PIRSR" id="PIRSR001480-2"/>
    </source>
</evidence>
<sequence>MERLTGVIRPYAWGSRHALATLQGRPVPSEGPEAEFWLGAHPADPSALDRGRLDELITADPVGVLGEGPAAEFGPRLPFLFKVLAAEEPLSLQAHPDAARAAARYAEGNVNYVDDQHKPEILVALAPFETLCGFRDPGVTAGLLAGVPALAEPVALLRAGDLRGAVEFLLTAPPTLVAEVLAGGLPAEQAALVGHLAERYPGDLGALVALLLNHVVLEPGQAIFMPAGNLHAYIRGMGVELMAASDNVLRGGLTPKRVDVPELLEVLSFEALADPVVRSVPVSPGLELWPVPVREFALYRATVSDTPVRLDAPGPRIILCTSGRVSANGLDLGPGEAGFAAATEGPIVMTGQGEAYLAAIAR</sequence>
<dbReference type="GO" id="GO:0005829">
    <property type="term" value="C:cytosol"/>
    <property type="evidence" value="ECO:0007669"/>
    <property type="project" value="TreeGrafter"/>
</dbReference>
<evidence type="ECO:0000259" key="9">
    <source>
        <dbReference type="Pfam" id="PF20511"/>
    </source>
</evidence>
<name>A0A8J7GWU5_9ACTN</name>
<dbReference type="AlphaFoldDB" id="A0A8J7GWU5"/>
<evidence type="ECO:0000313" key="10">
    <source>
        <dbReference type="EMBL" id="MBG6140384.1"/>
    </source>
</evidence>